<dbReference type="PANTHER" id="PTHR34239:SF2">
    <property type="entry name" value="TRANSPOSABLE ELEMENT P TRANSPOSASE_THAP9 CONSERVED DOMAIN-CONTAINING PROTEIN"/>
    <property type="match status" value="1"/>
</dbReference>
<name>A0ABD0T2F9_LOXSC</name>
<dbReference type="PANTHER" id="PTHR34239">
    <property type="entry name" value="APPLE DOMAIN-CONTAINING PROTEIN"/>
    <property type="match status" value="1"/>
</dbReference>
<gene>
    <name evidence="2" type="ORF">ABMA28_001640</name>
</gene>
<dbReference type="Proteomes" id="UP001549921">
    <property type="component" value="Unassembled WGS sequence"/>
</dbReference>
<dbReference type="AlphaFoldDB" id="A0ABD0T2F9"/>
<reference evidence="2 3" key="1">
    <citation type="submission" date="2024-06" db="EMBL/GenBank/DDBJ databases">
        <title>A chromosome-level genome assembly of beet webworm, Loxostege sticticalis.</title>
        <authorList>
            <person name="Zhang Y."/>
        </authorList>
    </citation>
    <scope>NUCLEOTIDE SEQUENCE [LARGE SCALE GENOMIC DNA]</scope>
    <source>
        <strain evidence="2">AQ028</strain>
        <tissue evidence="2">Male pupae</tissue>
    </source>
</reference>
<proteinExistence type="predicted"/>
<protein>
    <submittedName>
        <fullName evidence="2">Uncharacterized protein</fullName>
    </submittedName>
</protein>
<sequence length="394" mass="43242">MPKRKNSEKDDFENLARKLRKIERKLKKARRRERRASSSSRSSYGDIVGENSNNKEFTVECEVISDDEFQSYPSPTSAIVVPELTHEPVCEPPPILVPDPVSESAVEPASTLTPEPVPDPVPGPSSTDAQSSEPQLHSAILDILGEDPTVPKVMGKEILPALAVRLEHIATSGLTSELRKDLLNKYAVPTNCPLIGAPTLNPEVKAAITESVLKRDQSIESKQKQLAIAISCLTEAISPLMSNENNNPSQLQLLMDAVRMLCDIQYKHTSIRRGLLLNNLKKDLKDQIQGTKVDSFLFGHNFADNLKTAKAITKSGAELKPNAPKAVPQTKKPVPPGPPKKTFPSTSQHLNWKAPPPGRRSMGTQRAREPAAHRSQPAGPSRKSSQQSQGRSWR</sequence>
<feature type="region of interest" description="Disordered" evidence="1">
    <location>
        <begin position="94"/>
        <end position="134"/>
    </location>
</feature>
<evidence type="ECO:0000256" key="1">
    <source>
        <dbReference type="SAM" id="MobiDB-lite"/>
    </source>
</evidence>
<evidence type="ECO:0000313" key="3">
    <source>
        <dbReference type="Proteomes" id="UP001549921"/>
    </source>
</evidence>
<feature type="region of interest" description="Disordered" evidence="1">
    <location>
        <begin position="317"/>
        <end position="394"/>
    </location>
</feature>
<comment type="caution">
    <text evidence="2">The sequence shown here is derived from an EMBL/GenBank/DDBJ whole genome shotgun (WGS) entry which is preliminary data.</text>
</comment>
<accession>A0ABD0T2F9</accession>
<dbReference type="EMBL" id="JBEDNZ010000011">
    <property type="protein sequence ID" value="KAL0832185.1"/>
    <property type="molecule type" value="Genomic_DNA"/>
</dbReference>
<feature type="region of interest" description="Disordered" evidence="1">
    <location>
        <begin position="23"/>
        <end position="52"/>
    </location>
</feature>
<feature type="compositionally biased region" description="Basic residues" evidence="1">
    <location>
        <begin position="23"/>
        <end position="34"/>
    </location>
</feature>
<evidence type="ECO:0000313" key="2">
    <source>
        <dbReference type="EMBL" id="KAL0832185.1"/>
    </source>
</evidence>
<organism evidence="2 3">
    <name type="scientific">Loxostege sticticalis</name>
    <name type="common">Beet webworm moth</name>
    <dbReference type="NCBI Taxonomy" id="481309"/>
    <lineage>
        <taxon>Eukaryota</taxon>
        <taxon>Metazoa</taxon>
        <taxon>Ecdysozoa</taxon>
        <taxon>Arthropoda</taxon>
        <taxon>Hexapoda</taxon>
        <taxon>Insecta</taxon>
        <taxon>Pterygota</taxon>
        <taxon>Neoptera</taxon>
        <taxon>Endopterygota</taxon>
        <taxon>Lepidoptera</taxon>
        <taxon>Glossata</taxon>
        <taxon>Ditrysia</taxon>
        <taxon>Pyraloidea</taxon>
        <taxon>Crambidae</taxon>
        <taxon>Pyraustinae</taxon>
        <taxon>Loxostege</taxon>
    </lineage>
</organism>
<feature type="compositionally biased region" description="Low complexity" evidence="1">
    <location>
        <begin position="381"/>
        <end position="394"/>
    </location>
</feature>